<dbReference type="Gene3D" id="2.10.70.10">
    <property type="entry name" value="Complement Module, domain 1"/>
    <property type="match status" value="22"/>
</dbReference>
<feature type="domain" description="Sushi" evidence="12">
    <location>
        <begin position="189"/>
        <end position="246"/>
    </location>
</feature>
<keyword evidence="5" id="KW-0732">Signal</keyword>
<feature type="disulfide bond" evidence="11">
    <location>
        <begin position="449"/>
        <end position="476"/>
    </location>
</feature>
<organism evidence="13 14">
    <name type="scientific">Branchiostoma floridae</name>
    <name type="common">Florida lancelet</name>
    <name type="synonym">Amphioxus</name>
    <dbReference type="NCBI Taxonomy" id="7739"/>
    <lineage>
        <taxon>Eukaryota</taxon>
        <taxon>Metazoa</taxon>
        <taxon>Chordata</taxon>
        <taxon>Cephalochordata</taxon>
        <taxon>Leptocardii</taxon>
        <taxon>Amphioxiformes</taxon>
        <taxon>Branchiostomatidae</taxon>
        <taxon>Branchiostoma</taxon>
    </lineage>
</organism>
<feature type="disulfide bond" evidence="11">
    <location>
        <begin position="101"/>
        <end position="128"/>
    </location>
</feature>
<feature type="disulfide bond" evidence="11">
    <location>
        <begin position="1136"/>
        <end position="1163"/>
    </location>
</feature>
<evidence type="ECO:0000313" key="14">
    <source>
        <dbReference type="RefSeq" id="XP_035662449.1"/>
    </source>
</evidence>
<feature type="disulfide bond" evidence="11">
    <location>
        <begin position="1022"/>
        <end position="1049"/>
    </location>
</feature>
<feature type="disulfide bond" evidence="11">
    <location>
        <begin position="765"/>
        <end position="792"/>
    </location>
</feature>
<proteinExistence type="predicted"/>
<dbReference type="PROSITE" id="PS50923">
    <property type="entry name" value="SUSHI"/>
    <property type="match status" value="19"/>
</dbReference>
<accession>A0A9J7KGV1</accession>
<evidence type="ECO:0000256" key="5">
    <source>
        <dbReference type="ARBA" id="ARBA00022729"/>
    </source>
</evidence>
<evidence type="ECO:0000256" key="10">
    <source>
        <dbReference type="ARBA" id="ARBA00023180"/>
    </source>
</evidence>
<feature type="disulfide bond" evidence="11">
    <location>
        <begin position="333"/>
        <end position="360"/>
    </location>
</feature>
<comment type="caution">
    <text evidence="11">Lacks conserved residue(s) required for the propagation of feature annotation.</text>
</comment>
<feature type="domain" description="Sushi" evidence="12">
    <location>
        <begin position="505"/>
        <end position="562"/>
    </location>
</feature>
<evidence type="ECO:0000256" key="3">
    <source>
        <dbReference type="ARBA" id="ARBA00022536"/>
    </source>
</evidence>
<feature type="domain" description="Sushi" evidence="12">
    <location>
        <begin position="15"/>
        <end position="72"/>
    </location>
</feature>
<dbReference type="PANTHER" id="PTHR19325">
    <property type="entry name" value="COMPLEMENT COMPONENT-RELATED SUSHI DOMAIN-CONTAINING"/>
    <property type="match status" value="1"/>
</dbReference>
<feature type="domain" description="Sushi" evidence="12">
    <location>
        <begin position="563"/>
        <end position="620"/>
    </location>
</feature>
<dbReference type="InterPro" id="IPR000436">
    <property type="entry name" value="Sushi_SCR_CCP_dom"/>
</dbReference>
<feature type="disulfide bond" evidence="11">
    <location>
        <begin position="866"/>
        <end position="893"/>
    </location>
</feature>
<feature type="disulfide bond" evidence="11">
    <location>
        <begin position="275"/>
        <end position="302"/>
    </location>
</feature>
<feature type="disulfide bond" evidence="11">
    <location>
        <begin position="591"/>
        <end position="618"/>
    </location>
</feature>
<dbReference type="OMA" id="STYRYNQ"/>
<dbReference type="FunFam" id="2.10.70.10:FF:000064">
    <property type="entry name" value="Fibulin 7"/>
    <property type="match status" value="15"/>
</dbReference>
<evidence type="ECO:0000256" key="11">
    <source>
        <dbReference type="PROSITE-ProRule" id="PRU00302"/>
    </source>
</evidence>
<reference evidence="13" key="1">
    <citation type="journal article" date="2020" name="Nat. Ecol. Evol.">
        <title>Deeply conserved synteny resolves early events in vertebrate evolution.</title>
        <authorList>
            <person name="Simakov O."/>
            <person name="Marletaz F."/>
            <person name="Yue J.X."/>
            <person name="O'Connell B."/>
            <person name="Jenkins J."/>
            <person name="Brandt A."/>
            <person name="Calef R."/>
            <person name="Tung C.H."/>
            <person name="Huang T.K."/>
            <person name="Schmutz J."/>
            <person name="Satoh N."/>
            <person name="Yu J.K."/>
            <person name="Putnam N.H."/>
            <person name="Green R.E."/>
            <person name="Rokhsar D.S."/>
        </authorList>
    </citation>
    <scope>NUCLEOTIDE SEQUENCE [LARGE SCALE GENOMIC DNA]</scope>
    <source>
        <strain evidence="13">S238N-H82</strain>
    </source>
</reference>
<feature type="disulfide bond" evidence="11">
    <location>
        <begin position="217"/>
        <end position="244"/>
    </location>
</feature>
<feature type="disulfide bond" evidence="11">
    <location>
        <begin position="533"/>
        <end position="560"/>
    </location>
</feature>
<feature type="domain" description="Sushi" evidence="12">
    <location>
        <begin position="621"/>
        <end position="678"/>
    </location>
</feature>
<evidence type="ECO:0000313" key="13">
    <source>
        <dbReference type="Proteomes" id="UP000001554"/>
    </source>
</evidence>
<protein>
    <submittedName>
        <fullName evidence="14">Sushi, von Willebrand factor type A, EGF and pentraxin domain-containing protein 1-like</fullName>
    </submittedName>
</protein>
<feature type="domain" description="Sushi" evidence="12">
    <location>
        <begin position="995"/>
        <end position="1051"/>
    </location>
</feature>
<evidence type="ECO:0000256" key="7">
    <source>
        <dbReference type="ARBA" id="ARBA00022837"/>
    </source>
</evidence>
<dbReference type="GO" id="GO:0007155">
    <property type="term" value="P:cell adhesion"/>
    <property type="evidence" value="ECO:0007669"/>
    <property type="project" value="UniProtKB-KW"/>
</dbReference>
<dbReference type="Pfam" id="PF00084">
    <property type="entry name" value="Sushi"/>
    <property type="match status" value="22"/>
</dbReference>
<keyword evidence="2" id="KW-0964">Secreted</keyword>
<evidence type="ECO:0000256" key="1">
    <source>
        <dbReference type="ARBA" id="ARBA00004613"/>
    </source>
</evidence>
<feature type="domain" description="Sushi" evidence="12">
    <location>
        <begin position="363"/>
        <end position="420"/>
    </location>
</feature>
<sequence length="1230" mass="128774">MTGNAGRATLLKTGVQCPTLSNPTNGAVSYSSRNYGDAASYSCNTGYNLNGYSTRTCQSSGSWSYSAPTCQAVQCPTLSNPTNGAVSYSSRNYGDVASYSCNTGYNLNGYSTRTCQSSGSWSQTAPACAAVQCPTVSNPTNGAVSYSSRNYGDVASYTCNTGYNLNGYSTRTCQSSGSWSYSAPTCQAVQCPTLSNPTNGAVSYISRNYGDVASYSCNTGYNLNGYSTRTCQSSGSWSYSAPTCGAMQCPTLSNPANGAVSYSSRNYGDVASYSCNTGYNLNGYSTRTCQSSGSWSQTAPTCGVVQCPTLSNPTNGAVTYSSRNYGDVASYSCNTGYNLNGSSTRTCQSSGSWSQTAPTCGDVQCPALSHPTNGAVSYSSRNYGDVASYSCNTGYNLNGASTRTCESSGSWSNSAPTCGVVQCATLSNPTNGAVSYSSRNYGDVASYSCNTGYNLNGYSTRTCQSSGSWSYSAPTCDGYNLNGYSTRTCQSSGSWSYSAPTCGAVQCPTLSNPTNGAVSYSSRNYGDVASYSCNTGYNLNGYSTRTCQSSGSWSQTAPTCGVVQCPTLSNPTNGAVSYSSRNYGDVASYSCNTGYNLNGYSTRTCQSSGSWSQTAPTCGDVQCPTLSNPTNGAVSYSSRNYGDVASYSCNTGYNLNGYSTRTCQSSGSWSNSAPTCGVVQCATLSNPTNGAVSYSSRNYGDVASYSCNTGYSLNGYSTRTCQSSGSWSNSAPTCGVVQCPTLSNPTNGAVSYSSRNYGDVASYSCNTGYNLIGDSTRTCQSSGSWSYSAPTCGVVQCPALSNPTNGAVSYSSRNYGEVASYSCNTGYNLAGSSTRTLVQCPFPNNPTNGAVSYISRNYGEVATYSCNAGYNLAGSSTQTCQSSGSWSPSAPTCDLGQCPMLTAPTNGVVSGSNFYGGMLTFTCNVGYNLVGSSTLSFVQCSLLTTPDNGGMNGGNNYQDVVTFTCNLGYEIVGSSSVTCQADATWSANVPTCTRVQCPALQSPTNGGSSGSNYYQDVMSFTCDSGYELDGSATITCQADRTWTDSAPSCPRVQCPLLAAPDNGDMSGENYYQDELTFWCDLGYELVGPSSMTCQADRTWSDNVPTCARVQCQALQSPTNGGSSGSNYYQDVMSFTCDSGYELDGSATITCQADRTWTDSAPSCPPIQCPLLAAPDNGEQSGENYYQDVMTFWCDPGYELVGLPSLTCQADRTWTGNVPTCTRKTEVFCLK</sequence>
<keyword evidence="10" id="KW-0325">Glycoprotein</keyword>
<feature type="disulfide bond" evidence="11">
    <location>
        <begin position="159"/>
        <end position="186"/>
    </location>
</feature>
<dbReference type="AlphaFoldDB" id="A0A9J7KGV1"/>
<feature type="domain" description="Sushi" evidence="12">
    <location>
        <begin position="73"/>
        <end position="130"/>
    </location>
</feature>
<keyword evidence="8" id="KW-0130">Cell adhesion</keyword>
<feature type="domain" description="Sushi" evidence="12">
    <location>
        <begin position="938"/>
        <end position="994"/>
    </location>
</feature>
<feature type="disulfide bond" evidence="11">
    <location>
        <begin position="707"/>
        <end position="734"/>
    </location>
</feature>
<dbReference type="OrthoDB" id="406096at2759"/>
<dbReference type="GO" id="GO:0005576">
    <property type="term" value="C:extracellular region"/>
    <property type="evidence" value="ECO:0007669"/>
    <property type="project" value="UniProtKB-SubCell"/>
</dbReference>
<feature type="disulfide bond" evidence="11">
    <location>
        <begin position="43"/>
        <end position="70"/>
    </location>
</feature>
<evidence type="ECO:0000256" key="8">
    <source>
        <dbReference type="ARBA" id="ARBA00022889"/>
    </source>
</evidence>
<feature type="domain" description="Sushi" evidence="12">
    <location>
        <begin position="838"/>
        <end position="895"/>
    </location>
</feature>
<feature type="domain" description="Sushi" evidence="12">
    <location>
        <begin position="1052"/>
        <end position="1108"/>
    </location>
</feature>
<dbReference type="PANTHER" id="PTHR19325:SF567">
    <property type="entry name" value="SUSHI, VON WILLEBRAND FACTOR TYPE A, EGF AND PENTRAXIN DOMAIN-CONTAINING PROTEIN 1-LIKE"/>
    <property type="match status" value="1"/>
</dbReference>
<feature type="domain" description="Sushi" evidence="12">
    <location>
        <begin position="1109"/>
        <end position="1165"/>
    </location>
</feature>
<dbReference type="KEGG" id="bfo:118406497"/>
<evidence type="ECO:0000256" key="2">
    <source>
        <dbReference type="ARBA" id="ARBA00022525"/>
    </source>
</evidence>
<evidence type="ECO:0000256" key="6">
    <source>
        <dbReference type="ARBA" id="ARBA00022737"/>
    </source>
</evidence>
<dbReference type="InterPro" id="IPR035976">
    <property type="entry name" value="Sushi/SCR/CCP_sf"/>
</dbReference>
<dbReference type="Proteomes" id="UP000001554">
    <property type="component" value="Chromosome 19"/>
</dbReference>
<keyword evidence="9 11" id="KW-1015">Disulfide bond</keyword>
<feature type="domain" description="Sushi" evidence="12">
    <location>
        <begin position="421"/>
        <end position="478"/>
    </location>
</feature>
<keyword evidence="6" id="KW-0677">Repeat</keyword>
<feature type="disulfide bond" evidence="11">
    <location>
        <begin position="1193"/>
        <end position="1220"/>
    </location>
</feature>
<dbReference type="SUPFAM" id="SSF57535">
    <property type="entry name" value="Complement control module/SCR domain"/>
    <property type="match status" value="22"/>
</dbReference>
<feature type="domain" description="Sushi" evidence="12">
    <location>
        <begin position="131"/>
        <end position="188"/>
    </location>
</feature>
<dbReference type="CDD" id="cd00033">
    <property type="entry name" value="CCP"/>
    <property type="match status" value="19"/>
</dbReference>
<comment type="subcellular location">
    <subcellularLocation>
        <location evidence="1">Secreted</location>
    </subcellularLocation>
</comment>
<dbReference type="RefSeq" id="XP_035662449.1">
    <property type="nucleotide sequence ID" value="XM_035806556.1"/>
</dbReference>
<feature type="domain" description="Sushi" evidence="12">
    <location>
        <begin position="247"/>
        <end position="304"/>
    </location>
</feature>
<keyword evidence="7" id="KW-0106">Calcium</keyword>
<feature type="disulfide bond" evidence="11">
    <location>
        <begin position="1079"/>
        <end position="1106"/>
    </location>
</feature>
<feature type="disulfide bond" evidence="11">
    <location>
        <begin position="391"/>
        <end position="418"/>
    </location>
</feature>
<feature type="disulfide bond" evidence="11">
    <location>
        <begin position="965"/>
        <end position="992"/>
    </location>
</feature>
<keyword evidence="13" id="KW-1185">Reference proteome</keyword>
<dbReference type="GeneID" id="118406497"/>
<name>A0A9J7KGV1_BRAFL</name>
<evidence type="ECO:0000256" key="9">
    <source>
        <dbReference type="ARBA" id="ARBA00023157"/>
    </source>
</evidence>
<feature type="disulfide bond" evidence="11">
    <location>
        <begin position="649"/>
        <end position="676"/>
    </location>
</feature>
<reference evidence="14" key="2">
    <citation type="submission" date="2025-08" db="UniProtKB">
        <authorList>
            <consortium name="RefSeq"/>
        </authorList>
    </citation>
    <scope>IDENTIFICATION</scope>
    <source>
        <strain evidence="14">S238N-H82</strain>
        <tissue evidence="14">Testes</tissue>
    </source>
</reference>
<feature type="domain" description="Sushi" evidence="12">
    <location>
        <begin position="679"/>
        <end position="736"/>
    </location>
</feature>
<keyword evidence="4 11" id="KW-0768">Sushi</keyword>
<dbReference type="SMART" id="SM00032">
    <property type="entry name" value="CCP"/>
    <property type="match status" value="21"/>
</dbReference>
<keyword evidence="3" id="KW-0245">EGF-like domain</keyword>
<feature type="domain" description="Sushi" evidence="12">
    <location>
        <begin position="305"/>
        <end position="362"/>
    </location>
</feature>
<feature type="domain" description="Sushi" evidence="12">
    <location>
        <begin position="1166"/>
        <end position="1222"/>
    </location>
</feature>
<dbReference type="InterPro" id="IPR050350">
    <property type="entry name" value="Compl-Cell_Adhes-Reg"/>
</dbReference>
<evidence type="ECO:0000259" key="12">
    <source>
        <dbReference type="PROSITE" id="PS50923"/>
    </source>
</evidence>
<feature type="domain" description="Sushi" evidence="12">
    <location>
        <begin position="737"/>
        <end position="794"/>
    </location>
</feature>
<evidence type="ECO:0000256" key="4">
    <source>
        <dbReference type="ARBA" id="ARBA00022659"/>
    </source>
</evidence>
<gene>
    <name evidence="14" type="primary">LOC118406497</name>
</gene>